<dbReference type="GO" id="GO:0007165">
    <property type="term" value="P:signal transduction"/>
    <property type="evidence" value="ECO:0007669"/>
    <property type="project" value="UniProtKB-KW"/>
</dbReference>
<reference evidence="7" key="1">
    <citation type="submission" date="2018-06" db="EMBL/GenBank/DDBJ databases">
        <authorList>
            <person name="Zhirakovskaya E."/>
        </authorList>
    </citation>
    <scope>NUCLEOTIDE SEQUENCE</scope>
</reference>
<dbReference type="Gene3D" id="3.40.190.10">
    <property type="entry name" value="Periplasmic binding protein-like II"/>
    <property type="match status" value="2"/>
</dbReference>
<dbReference type="Gene3D" id="6.10.340.10">
    <property type="match status" value="1"/>
</dbReference>
<dbReference type="PROSITE" id="PS50885">
    <property type="entry name" value="HAMP"/>
    <property type="match status" value="1"/>
</dbReference>
<evidence type="ECO:0000259" key="6">
    <source>
        <dbReference type="PROSITE" id="PS50885"/>
    </source>
</evidence>
<keyword evidence="7" id="KW-0675">Receptor</keyword>
<dbReference type="AlphaFoldDB" id="A0A3B1D3U4"/>
<evidence type="ECO:0000259" key="5">
    <source>
        <dbReference type="PROSITE" id="PS50111"/>
    </source>
</evidence>
<keyword evidence="4" id="KW-0812">Transmembrane</keyword>
<evidence type="ECO:0000256" key="1">
    <source>
        <dbReference type="ARBA" id="ARBA00022729"/>
    </source>
</evidence>
<keyword evidence="2" id="KW-0807">Transducer</keyword>
<keyword evidence="1" id="KW-0732">Signal</keyword>
<dbReference type="InterPro" id="IPR003660">
    <property type="entry name" value="HAMP_dom"/>
</dbReference>
<gene>
    <name evidence="7" type="ORF">MNBD_NITROSPIRAE02-987</name>
</gene>
<dbReference type="Pfam" id="PF00015">
    <property type="entry name" value="MCPsignal"/>
    <property type="match status" value="1"/>
</dbReference>
<feature type="transmembrane region" description="Helical" evidence="4">
    <location>
        <begin position="165"/>
        <end position="188"/>
    </location>
</feature>
<dbReference type="EMBL" id="UOGH01000296">
    <property type="protein sequence ID" value="VAX33441.1"/>
    <property type="molecule type" value="Genomic_DNA"/>
</dbReference>
<accession>A0A3B1D3U4</accession>
<dbReference type="GO" id="GO:0055085">
    <property type="term" value="P:transmembrane transport"/>
    <property type="evidence" value="ECO:0007669"/>
    <property type="project" value="InterPro"/>
</dbReference>
<dbReference type="Pfam" id="PF12974">
    <property type="entry name" value="Phosphonate-bd"/>
    <property type="match status" value="1"/>
</dbReference>
<keyword evidence="4" id="KW-0472">Membrane</keyword>
<name>A0A3B1D3U4_9ZZZZ</name>
<feature type="transmembrane region" description="Helical" evidence="4">
    <location>
        <begin position="12"/>
        <end position="30"/>
    </location>
</feature>
<dbReference type="PANTHER" id="PTHR32089">
    <property type="entry name" value="METHYL-ACCEPTING CHEMOTAXIS PROTEIN MCPB"/>
    <property type="match status" value="1"/>
</dbReference>
<dbReference type="InterPro" id="IPR005770">
    <property type="entry name" value="PhnD"/>
</dbReference>
<dbReference type="Gene3D" id="3.30.450.290">
    <property type="match status" value="1"/>
</dbReference>
<proteinExistence type="inferred from homology"/>
<feature type="domain" description="Methyl-accepting transducer" evidence="5">
    <location>
        <begin position="331"/>
        <end position="568"/>
    </location>
</feature>
<dbReference type="SUPFAM" id="SSF53850">
    <property type="entry name" value="Periplasmic binding protein-like II"/>
    <property type="match status" value="1"/>
</dbReference>
<feature type="domain" description="HAMP" evidence="6">
    <location>
        <begin position="190"/>
        <end position="242"/>
    </location>
</feature>
<keyword evidence="4" id="KW-1133">Transmembrane helix</keyword>
<organism evidence="7">
    <name type="scientific">hydrothermal vent metagenome</name>
    <dbReference type="NCBI Taxonomy" id="652676"/>
    <lineage>
        <taxon>unclassified sequences</taxon>
        <taxon>metagenomes</taxon>
        <taxon>ecological metagenomes</taxon>
    </lineage>
</organism>
<dbReference type="PANTHER" id="PTHR32089:SF112">
    <property type="entry name" value="LYSOZYME-LIKE PROTEIN-RELATED"/>
    <property type="match status" value="1"/>
</dbReference>
<dbReference type="GO" id="GO:0043190">
    <property type="term" value="C:ATP-binding cassette (ABC) transporter complex"/>
    <property type="evidence" value="ECO:0007669"/>
    <property type="project" value="InterPro"/>
</dbReference>
<dbReference type="Gene3D" id="1.10.287.950">
    <property type="entry name" value="Methyl-accepting chemotaxis protein"/>
    <property type="match status" value="1"/>
</dbReference>
<sequence length="950" mass="104086">MGKLEKKVLGVVISVIILGAIFAVTIVIYLQKKNIYETAQEKMFETAAVISTSIERTMLEGRAEITKAMAGDLKALKGVETITILNHEGRVAFDRNAPATEKKHVERFRSNLSPYALIENGLMTVYKPLIKRSACQKCHKLSSPFIGAVKVSMTLESEKKKIAQMAMITIISSLFAISMLSLIMWLLLRKIVLNPIKKIEKAARHLADGDLTFNVDIDSTDEIGQASTALQDALHSISSILQRVKDVTKRISKVSSEVESESRDILEGTQLEAEAISNISSSIEELNAAITEIAANTEDLAASSEQTTAAVEEMAASTSQIANNSNELFESSESTSASIEELSSSIKEVALNADELFRSAEDTLSAIEEITASIREVEGNTKESAKLSERVMNEASTYGMTSIGKTIEGMERIKTSVEKTAEYIKKLGGRSEEIGKILTVIDDVTDQTNLLALNAAILAAQAGEHGKGFSVVAGEIKDLAERTSFSTQEISSLIQSVQQEVRDAVDAMKHGLEAVNEGLGLSKDASGVLKKIVESAQLSSEMSTAIEHSTSEQAEAARFVSRSMENVRNMASQIAKATSEQSRGMNLITNAAEKVKDIAVQVKTATEEQSLQSKQIRKSTDVVSEKSQQIANAINEQKTESEQIKRSAENISDLPVKNRNLSFKVNNSLRSLVKDSELIVTEMESFRFSISTRAEKTLRLGVVPLESPADMYRKFTPLAEYLSRKTGKKVELKVGVDFSSAIRDIGSGVTQFCYMSPSTYIKANRNYGVRVIAKALRDGKPFHHSVIIARSDSPVSSIEGLRNCSFAFGDQESTSSHIVPRYMLLEAGIDLDDLLFYNYLGHHDDVAKAVISGGYDAGGVMESTADKYREQGLKFIKFSEEIPEFNICITREMTEEGAEEIKSAILALKDTGTEGISVLKSIDEHYTGFVEAQDDDYAWIREIMSKLKMI</sequence>
<evidence type="ECO:0000313" key="7">
    <source>
        <dbReference type="EMBL" id="VAX33441.1"/>
    </source>
</evidence>
<dbReference type="SMART" id="SM00283">
    <property type="entry name" value="MA"/>
    <property type="match status" value="1"/>
</dbReference>
<dbReference type="Pfam" id="PF00672">
    <property type="entry name" value="HAMP"/>
    <property type="match status" value="1"/>
</dbReference>
<dbReference type="NCBIfam" id="TIGR01098">
    <property type="entry name" value="3A0109s03R"/>
    <property type="match status" value="1"/>
</dbReference>
<evidence type="ECO:0000256" key="3">
    <source>
        <dbReference type="ARBA" id="ARBA00029447"/>
    </source>
</evidence>
<evidence type="ECO:0000256" key="2">
    <source>
        <dbReference type="ARBA" id="ARBA00023224"/>
    </source>
</evidence>
<comment type="similarity">
    <text evidence="3">Belongs to the methyl-accepting chemotaxis (MCP) protein family.</text>
</comment>
<dbReference type="InterPro" id="IPR004089">
    <property type="entry name" value="MCPsignal_dom"/>
</dbReference>
<dbReference type="PROSITE" id="PS50111">
    <property type="entry name" value="CHEMOTAXIS_TRANSDUC_2"/>
    <property type="match status" value="1"/>
</dbReference>
<protein>
    <submittedName>
        <fullName evidence="7">Methyl-accepting chemotaxis protein I (Serine chemoreceptor protein)</fullName>
    </submittedName>
</protein>
<dbReference type="SMART" id="SM00304">
    <property type="entry name" value="HAMP"/>
    <property type="match status" value="2"/>
</dbReference>
<evidence type="ECO:0000256" key="4">
    <source>
        <dbReference type="SAM" id="Phobius"/>
    </source>
</evidence>
<dbReference type="SUPFAM" id="SSF58104">
    <property type="entry name" value="Methyl-accepting chemotaxis protein (MCP) signaling domain"/>
    <property type="match status" value="3"/>
</dbReference>
<dbReference type="CDD" id="cd06225">
    <property type="entry name" value="HAMP"/>
    <property type="match status" value="1"/>
</dbReference>